<sequence length="893" mass="104701">MKLLKAEITAFGKWRNQVFDFEQSNQLLYGTNEAGKSTLYQFIQAMLFGFPTKNKRKKDYTPKDGAAFGGKLWLEIPVHGVIVIERFRQQNRGQAKVMLGTQVGDEKLLKKLLSPLNQELFQQVFTFQQEQLTELDALKEEELHDSLISLGISGSTSLFQKKQEYLTQAQRIFKKKGQKLPLNHLLTEWQQLQQQIQRKQEQEAEFSELIRQQQQLEKEYAEIKKLLEKGEGKLSKLRQQQLNLPLYKEWNQLKASWQEPTLTATQKEQLRAVYQHHQQLASQLEEVEQQLEKHSGMDQQSARYYFYLENEEKIKELLEQQVSVHLLSEEKVRLANEYQEKELQLTRMEQQWHWDRKSPPIAVEQDVVDAYIQQMNQIEESRMQGLVRKEMLQEQRNQVENEVNQLEMNHPEMFQKEKAKKTISPIPWLISLIGLIAGLFFSGPLRFIFFILMILGIGGGLYTLFGRNRQSPQNAKEQWQEKLNQLDIYEEKLVQENSQERLLDEQLEKQNEQISAYLKAHRLGKLNDIQLIKENAYQITHYVEMIQVQQRIHKRALAHQTQLDELEADCQFLKEWVPIQDKSLAEKMQLINQFAKEMEQLKFAQSYQQNTLLQQQMNQLRRKQKEVLADQTDLFKATGIAYLSEIPPRLQQEEENQAKQRRIEELSQTIGQLFEEEGTEETLIEQLTAITASQEQLNERKNQLSEKLQRNKLQVETLQADGTLDQLYQLESQQKATLLSLARQWGALEVAAAFLGDLSTELSERQLPQLLKRAGEYLAILTNNRYHQLTLESGVLAVVSQQQSFSLYELSTGTKDQLMMAIRFAYLSLEGDRALSPVIIDDGWLHYDHQRKYCLAKLLYEFSKKYQVICFSSDQEMVSYYQELNQPVIRIGD</sequence>
<evidence type="ECO:0000256" key="2">
    <source>
        <dbReference type="SAM" id="Phobius"/>
    </source>
</evidence>
<keyword evidence="2" id="KW-1133">Transmembrane helix</keyword>
<dbReference type="HOGENOM" id="CLU_006135_1_0_9"/>
<dbReference type="PATRIC" id="fig|1158610.3.peg.3529"/>
<keyword evidence="5" id="KW-1185">Reference proteome</keyword>
<dbReference type="Proteomes" id="UP000013785">
    <property type="component" value="Unassembled WGS sequence"/>
</dbReference>
<comment type="caution">
    <text evidence="4">The sequence shown here is derived from an EMBL/GenBank/DDBJ whole genome shotgun (WGS) entry which is preliminary data.</text>
</comment>
<feature type="coiled-coil region" evidence="1">
    <location>
        <begin position="182"/>
        <end position="240"/>
    </location>
</feature>
<gene>
    <name evidence="4" type="ORF">UC3_03530</name>
</gene>
<feature type="domain" description="YhaN AAA" evidence="3">
    <location>
        <begin position="1"/>
        <end position="202"/>
    </location>
</feature>
<dbReference type="RefSeq" id="WP_010770160.1">
    <property type="nucleotide sequence ID" value="NZ_ASWE01000001.1"/>
</dbReference>
<name>R3TID9_9ENTE</name>
<keyword evidence="1" id="KW-0175">Coiled coil</keyword>
<feature type="coiled-coil region" evidence="1">
    <location>
        <begin position="267"/>
        <end position="297"/>
    </location>
</feature>
<evidence type="ECO:0000313" key="5">
    <source>
        <dbReference type="Proteomes" id="UP000013785"/>
    </source>
</evidence>
<keyword evidence="2" id="KW-0472">Membrane</keyword>
<dbReference type="Pfam" id="PF13514">
    <property type="entry name" value="AAA_27"/>
    <property type="match status" value="1"/>
</dbReference>
<dbReference type="STRING" id="154621.RV11_GL001827"/>
<dbReference type="PANTHER" id="PTHR41259">
    <property type="entry name" value="DOUBLE-STRAND BREAK REPAIR RAD50 ATPASE, PUTATIVE-RELATED"/>
    <property type="match status" value="1"/>
</dbReference>
<feature type="transmembrane region" description="Helical" evidence="2">
    <location>
        <begin position="447"/>
        <end position="465"/>
    </location>
</feature>
<dbReference type="PANTHER" id="PTHR41259:SF1">
    <property type="entry name" value="DOUBLE-STRAND BREAK REPAIR RAD50 ATPASE, PUTATIVE-RELATED"/>
    <property type="match status" value="1"/>
</dbReference>
<reference evidence="4 5" key="1">
    <citation type="submission" date="2013-02" db="EMBL/GenBank/DDBJ databases">
        <title>The Genome Sequence of Enterococcus phoeniculicola BAA-412.</title>
        <authorList>
            <consortium name="The Broad Institute Genome Sequencing Platform"/>
            <consortium name="The Broad Institute Genome Sequencing Center for Infectious Disease"/>
            <person name="Earl A.M."/>
            <person name="Gilmore M.S."/>
            <person name="Lebreton F."/>
            <person name="Walker B."/>
            <person name="Young S.K."/>
            <person name="Zeng Q."/>
            <person name="Gargeya S."/>
            <person name="Fitzgerald M."/>
            <person name="Haas B."/>
            <person name="Abouelleil A."/>
            <person name="Alvarado L."/>
            <person name="Arachchi H.M."/>
            <person name="Berlin A.M."/>
            <person name="Chapman S.B."/>
            <person name="Dewar J."/>
            <person name="Goldberg J."/>
            <person name="Griggs A."/>
            <person name="Gujja S."/>
            <person name="Hansen M."/>
            <person name="Howarth C."/>
            <person name="Imamovic A."/>
            <person name="Larimer J."/>
            <person name="McCowan C."/>
            <person name="Murphy C."/>
            <person name="Neiman D."/>
            <person name="Pearson M."/>
            <person name="Priest M."/>
            <person name="Roberts A."/>
            <person name="Saif S."/>
            <person name="Shea T."/>
            <person name="Sisk P."/>
            <person name="Sykes S."/>
            <person name="Wortman J."/>
            <person name="Nusbaum C."/>
            <person name="Birren B."/>
        </authorList>
    </citation>
    <scope>NUCLEOTIDE SEQUENCE [LARGE SCALE GENOMIC DNA]</scope>
    <source>
        <strain evidence="4 5">ATCC BAA-412</strain>
    </source>
</reference>
<dbReference type="eggNOG" id="COG4717">
    <property type="taxonomic scope" value="Bacteria"/>
</dbReference>
<dbReference type="InterPro" id="IPR038734">
    <property type="entry name" value="YhaN_AAA"/>
</dbReference>
<dbReference type="Gene3D" id="3.40.50.300">
    <property type="entry name" value="P-loop containing nucleotide triphosphate hydrolases"/>
    <property type="match status" value="2"/>
</dbReference>
<dbReference type="OrthoDB" id="9764467at2"/>
<evidence type="ECO:0000256" key="1">
    <source>
        <dbReference type="SAM" id="Coils"/>
    </source>
</evidence>
<protein>
    <recommendedName>
        <fullName evidence="3">YhaN AAA domain-containing protein</fullName>
    </recommendedName>
</protein>
<dbReference type="SUPFAM" id="SSF52540">
    <property type="entry name" value="P-loop containing nucleoside triphosphate hydrolases"/>
    <property type="match status" value="1"/>
</dbReference>
<evidence type="ECO:0000313" key="4">
    <source>
        <dbReference type="EMBL" id="EOL41199.1"/>
    </source>
</evidence>
<dbReference type="EMBL" id="AJAT01000022">
    <property type="protein sequence ID" value="EOL41199.1"/>
    <property type="molecule type" value="Genomic_DNA"/>
</dbReference>
<feature type="coiled-coil region" evidence="1">
    <location>
        <begin position="324"/>
        <end position="351"/>
    </location>
</feature>
<dbReference type="AlphaFoldDB" id="R3TID9"/>
<proteinExistence type="predicted"/>
<accession>R3TID9</accession>
<organism evidence="4 5">
    <name type="scientific">Enterococcus phoeniculicola ATCC BAA-412</name>
    <dbReference type="NCBI Taxonomy" id="1158610"/>
    <lineage>
        <taxon>Bacteria</taxon>
        <taxon>Bacillati</taxon>
        <taxon>Bacillota</taxon>
        <taxon>Bacilli</taxon>
        <taxon>Lactobacillales</taxon>
        <taxon>Enterococcaceae</taxon>
        <taxon>Enterococcus</taxon>
    </lineage>
</organism>
<evidence type="ECO:0000259" key="3">
    <source>
        <dbReference type="Pfam" id="PF13514"/>
    </source>
</evidence>
<dbReference type="InterPro" id="IPR027417">
    <property type="entry name" value="P-loop_NTPase"/>
</dbReference>
<feature type="coiled-coil region" evidence="1">
    <location>
        <begin position="610"/>
        <end position="721"/>
    </location>
</feature>
<feature type="transmembrane region" description="Helical" evidence="2">
    <location>
        <begin position="423"/>
        <end position="441"/>
    </location>
</feature>
<keyword evidence="2" id="KW-0812">Transmembrane</keyword>